<comment type="subcellular location">
    <subcellularLocation>
        <location evidence="1 10">Cell membrane</location>
        <topology evidence="1 10">Multi-pass membrane protein</topology>
    </subcellularLocation>
</comment>
<feature type="transmembrane region" description="Helical" evidence="10">
    <location>
        <begin position="220"/>
        <end position="243"/>
    </location>
</feature>
<keyword evidence="4 10" id="KW-0812">Transmembrane</keyword>
<dbReference type="PANTHER" id="PTHR21137">
    <property type="entry name" value="ODORANT RECEPTOR"/>
    <property type="match status" value="1"/>
</dbReference>
<evidence type="ECO:0000256" key="10">
    <source>
        <dbReference type="RuleBase" id="RU351113"/>
    </source>
</evidence>
<dbReference type="GO" id="GO:0007165">
    <property type="term" value="P:signal transduction"/>
    <property type="evidence" value="ECO:0007669"/>
    <property type="project" value="UniProtKB-KW"/>
</dbReference>
<keyword evidence="3 10" id="KW-0716">Sensory transduction</keyword>
<dbReference type="GO" id="GO:0005886">
    <property type="term" value="C:plasma membrane"/>
    <property type="evidence" value="ECO:0007669"/>
    <property type="project" value="UniProtKB-SubCell"/>
</dbReference>
<accession>E2B443</accession>
<feature type="transmembrane region" description="Helical" evidence="10">
    <location>
        <begin position="73"/>
        <end position="96"/>
    </location>
</feature>
<dbReference type="OrthoDB" id="6617147at2759"/>
<dbReference type="OMA" id="TYKIMKK"/>
<evidence type="ECO:0000256" key="1">
    <source>
        <dbReference type="ARBA" id="ARBA00004651"/>
    </source>
</evidence>
<dbReference type="FunCoup" id="E2B443">
    <property type="interactions" value="4"/>
</dbReference>
<evidence type="ECO:0000256" key="7">
    <source>
        <dbReference type="ARBA" id="ARBA00023136"/>
    </source>
</evidence>
<name>E2B443_HARSA</name>
<keyword evidence="12" id="KW-1185">Reference proteome</keyword>
<dbReference type="EMBL" id="GL445463">
    <property type="protein sequence ID" value="EFN89557.1"/>
    <property type="molecule type" value="Genomic_DNA"/>
</dbReference>
<dbReference type="InParanoid" id="E2B443"/>
<gene>
    <name evidence="11" type="ORF">EAI_00736</name>
</gene>
<evidence type="ECO:0000313" key="11">
    <source>
        <dbReference type="EMBL" id="EFN89557.1"/>
    </source>
</evidence>
<dbReference type="GO" id="GO:0004984">
    <property type="term" value="F:olfactory receptor activity"/>
    <property type="evidence" value="ECO:0007669"/>
    <property type="project" value="InterPro"/>
</dbReference>
<keyword evidence="5 10" id="KW-0552">Olfaction</keyword>
<evidence type="ECO:0000256" key="4">
    <source>
        <dbReference type="ARBA" id="ARBA00022692"/>
    </source>
</evidence>
<comment type="similarity">
    <text evidence="10">Belongs to the insect chemoreceptor superfamily. Heteromeric odorant receptor channel (TC 1.A.69) family.</text>
</comment>
<dbReference type="InterPro" id="IPR004117">
    <property type="entry name" value="7tm6_olfct_rcpt"/>
</dbReference>
<keyword evidence="7 10" id="KW-0472">Membrane</keyword>
<evidence type="ECO:0000256" key="2">
    <source>
        <dbReference type="ARBA" id="ARBA00022475"/>
    </source>
</evidence>
<dbReference type="GO" id="GO:0005549">
    <property type="term" value="F:odorant binding"/>
    <property type="evidence" value="ECO:0007669"/>
    <property type="project" value="InterPro"/>
</dbReference>
<dbReference type="Pfam" id="PF02949">
    <property type="entry name" value="7tm_6"/>
    <property type="match status" value="1"/>
</dbReference>
<dbReference type="PANTHER" id="PTHR21137:SF35">
    <property type="entry name" value="ODORANT RECEPTOR 19A-RELATED"/>
    <property type="match status" value="1"/>
</dbReference>
<keyword evidence="2" id="KW-1003">Cell membrane</keyword>
<reference evidence="11 12" key="1">
    <citation type="journal article" date="2010" name="Science">
        <title>Genomic comparison of the ants Camponotus floridanus and Harpegnathos saltator.</title>
        <authorList>
            <person name="Bonasio R."/>
            <person name="Zhang G."/>
            <person name="Ye C."/>
            <person name="Mutti N.S."/>
            <person name="Fang X."/>
            <person name="Qin N."/>
            <person name="Donahue G."/>
            <person name="Yang P."/>
            <person name="Li Q."/>
            <person name="Li C."/>
            <person name="Zhang P."/>
            <person name="Huang Z."/>
            <person name="Berger S.L."/>
            <person name="Reinberg D."/>
            <person name="Wang J."/>
            <person name="Liebig J."/>
        </authorList>
    </citation>
    <scope>NUCLEOTIDE SEQUENCE [LARGE SCALE GENOMIC DNA]</scope>
    <source>
        <strain evidence="11 12">R22 G/1</strain>
    </source>
</reference>
<sequence length="349" mass="39679">MEFTRTDRDTGKSIETMLFSMCTGATLLKNFCFTVNRKKLAKNINVAIDDWLVARNDAQTYKIMKKYAFQSRLFTSVILYLANICTVLYIMVIFLLNARQDALGTNVTEANTSMTDLTFVLPSGDLGKKVTSMPLYAVLIVIQSIQITLISESESIMDCFYTNVTLHLTGQLEVLKMRIKTFASKTDTVANHRKEFAKLIDRHCELMELNHNLENTFNLIILYQLLIVTLLVALLGIRILFCIKNHDYVILSKSALGLSYVFTESVVYCYCGDFVQNESEELFHALYTTSWFTLPASLMKDLNFAMMKSSYAFHLSGGKFFSANRQAMFNVLKTAASYISVLRVTLMNE</sequence>
<keyword evidence="6 10" id="KW-1133">Transmembrane helix</keyword>
<organism evidence="12">
    <name type="scientific">Harpegnathos saltator</name>
    <name type="common">Jerdon's jumping ant</name>
    <dbReference type="NCBI Taxonomy" id="610380"/>
    <lineage>
        <taxon>Eukaryota</taxon>
        <taxon>Metazoa</taxon>
        <taxon>Ecdysozoa</taxon>
        <taxon>Arthropoda</taxon>
        <taxon>Hexapoda</taxon>
        <taxon>Insecta</taxon>
        <taxon>Pterygota</taxon>
        <taxon>Neoptera</taxon>
        <taxon>Endopterygota</taxon>
        <taxon>Hymenoptera</taxon>
        <taxon>Apocrita</taxon>
        <taxon>Aculeata</taxon>
        <taxon>Formicoidea</taxon>
        <taxon>Formicidae</taxon>
        <taxon>Ponerinae</taxon>
        <taxon>Ponerini</taxon>
        <taxon>Harpegnathos</taxon>
    </lineage>
</organism>
<comment type="caution">
    <text evidence="10">Lacks conserved residue(s) required for the propagation of feature annotation.</text>
</comment>
<keyword evidence="9 10" id="KW-0807">Transducer</keyword>
<evidence type="ECO:0000256" key="9">
    <source>
        <dbReference type="ARBA" id="ARBA00023224"/>
    </source>
</evidence>
<evidence type="ECO:0000256" key="3">
    <source>
        <dbReference type="ARBA" id="ARBA00022606"/>
    </source>
</evidence>
<dbReference type="PhylomeDB" id="E2B443"/>
<evidence type="ECO:0000256" key="8">
    <source>
        <dbReference type="ARBA" id="ARBA00023170"/>
    </source>
</evidence>
<evidence type="ECO:0000256" key="6">
    <source>
        <dbReference type="ARBA" id="ARBA00022989"/>
    </source>
</evidence>
<evidence type="ECO:0000313" key="12">
    <source>
        <dbReference type="Proteomes" id="UP000008237"/>
    </source>
</evidence>
<dbReference type="AlphaFoldDB" id="E2B443"/>
<dbReference type="Proteomes" id="UP000008237">
    <property type="component" value="Unassembled WGS sequence"/>
</dbReference>
<protein>
    <recommendedName>
        <fullName evidence="10">Odorant receptor</fullName>
    </recommendedName>
</protein>
<evidence type="ECO:0000256" key="5">
    <source>
        <dbReference type="ARBA" id="ARBA00022725"/>
    </source>
</evidence>
<proteinExistence type="inferred from homology"/>
<keyword evidence="8 10" id="KW-0675">Receptor</keyword>